<evidence type="ECO:0000313" key="2">
    <source>
        <dbReference type="EMBL" id="GAP87630.1"/>
    </source>
</evidence>
<protein>
    <submittedName>
        <fullName evidence="2">Putative NADPH-dependent FMN reductase</fullName>
    </submittedName>
</protein>
<dbReference type="PANTHER" id="PTHR30543:SF21">
    <property type="entry name" value="NAD(P)H-DEPENDENT FMN REDUCTASE LOT6"/>
    <property type="match status" value="1"/>
</dbReference>
<dbReference type="PANTHER" id="PTHR30543">
    <property type="entry name" value="CHROMATE REDUCTASE"/>
    <property type="match status" value="1"/>
</dbReference>
<dbReference type="InterPro" id="IPR029039">
    <property type="entry name" value="Flavoprotein-like_sf"/>
</dbReference>
<dbReference type="Pfam" id="PF03358">
    <property type="entry name" value="FMN_red"/>
    <property type="match status" value="1"/>
</dbReference>
<dbReference type="SUPFAM" id="SSF52218">
    <property type="entry name" value="Flavoproteins"/>
    <property type="match status" value="1"/>
</dbReference>
<sequence>MSTKSVAIITMSTRPARVGGNVAALVRPIVEKVLTAADITLVPVDVKDFNLPLFNENVAPAMVPAYAQFEHAHSKAWSAEIAKHAGYVLVIPEYNYGVAGGTKNAIDYLLNEWKGKPLAIVSYGAHGGSQASRQAKEILSGMGLRVAETRPQLAFANALAEMGGILSEGKVYPESEAKWLGQSDEIAKAAEELKELLLQPNDEANAPKS</sequence>
<dbReference type="EMBL" id="DF977454">
    <property type="protein sequence ID" value="GAP87630.1"/>
    <property type="molecule type" value="Genomic_DNA"/>
</dbReference>
<dbReference type="OMA" id="VPEYNYG"/>
<proteinExistence type="predicted"/>
<dbReference type="Gene3D" id="3.40.50.360">
    <property type="match status" value="1"/>
</dbReference>
<organism evidence="2">
    <name type="scientific">Rosellinia necatrix</name>
    <name type="common">White root-rot fungus</name>
    <dbReference type="NCBI Taxonomy" id="77044"/>
    <lineage>
        <taxon>Eukaryota</taxon>
        <taxon>Fungi</taxon>
        <taxon>Dikarya</taxon>
        <taxon>Ascomycota</taxon>
        <taxon>Pezizomycotina</taxon>
        <taxon>Sordariomycetes</taxon>
        <taxon>Xylariomycetidae</taxon>
        <taxon>Xylariales</taxon>
        <taxon>Xylariaceae</taxon>
        <taxon>Rosellinia</taxon>
    </lineage>
</organism>
<accession>A0A1W2THM2</accession>
<keyword evidence="3" id="KW-1185">Reference proteome</keyword>
<gene>
    <name evidence="2" type="ORF">SAMD00023353_0901070</name>
</gene>
<dbReference type="InterPro" id="IPR050712">
    <property type="entry name" value="NAD(P)H-dep_reductase"/>
</dbReference>
<dbReference type="GO" id="GO:0005829">
    <property type="term" value="C:cytosol"/>
    <property type="evidence" value="ECO:0007669"/>
    <property type="project" value="TreeGrafter"/>
</dbReference>
<dbReference type="GO" id="GO:0016491">
    <property type="term" value="F:oxidoreductase activity"/>
    <property type="evidence" value="ECO:0007669"/>
    <property type="project" value="InterPro"/>
</dbReference>
<dbReference type="AlphaFoldDB" id="A0A1W2THM2"/>
<feature type="domain" description="NADPH-dependent FMN reductase-like" evidence="1">
    <location>
        <begin position="6"/>
        <end position="148"/>
    </location>
</feature>
<evidence type="ECO:0000313" key="3">
    <source>
        <dbReference type="Proteomes" id="UP000054516"/>
    </source>
</evidence>
<evidence type="ECO:0000259" key="1">
    <source>
        <dbReference type="Pfam" id="PF03358"/>
    </source>
</evidence>
<dbReference type="GO" id="GO:0010181">
    <property type="term" value="F:FMN binding"/>
    <property type="evidence" value="ECO:0007669"/>
    <property type="project" value="TreeGrafter"/>
</dbReference>
<dbReference type="STRING" id="77044.A0A1W2THM2"/>
<dbReference type="OrthoDB" id="68575at2759"/>
<name>A0A1W2THM2_ROSNE</name>
<dbReference type="Proteomes" id="UP000054516">
    <property type="component" value="Unassembled WGS sequence"/>
</dbReference>
<dbReference type="InterPro" id="IPR005025">
    <property type="entry name" value="FMN_Rdtase-like_dom"/>
</dbReference>
<reference evidence="2" key="1">
    <citation type="submission" date="2016-03" db="EMBL/GenBank/DDBJ databases">
        <title>Draft genome sequence of Rosellinia necatrix.</title>
        <authorList>
            <person name="Kanematsu S."/>
        </authorList>
    </citation>
    <scope>NUCLEOTIDE SEQUENCE [LARGE SCALE GENOMIC DNA]</scope>
    <source>
        <strain evidence="2">W97</strain>
    </source>
</reference>